<keyword evidence="3" id="KW-1185">Reference proteome</keyword>
<dbReference type="Proteomes" id="UP000309673">
    <property type="component" value="Unassembled WGS sequence"/>
</dbReference>
<protein>
    <submittedName>
        <fullName evidence="2">AzlD domain-containing protein</fullName>
    </submittedName>
</protein>
<name>A0A4V5LRZ5_9BACL</name>
<accession>A0A4V5LRZ5</accession>
<dbReference type="OrthoDB" id="7870017at2"/>
<organism evidence="2 3">
    <name type="scientific">Cohnella pontilimi</name>
    <dbReference type="NCBI Taxonomy" id="2564100"/>
    <lineage>
        <taxon>Bacteria</taxon>
        <taxon>Bacillati</taxon>
        <taxon>Bacillota</taxon>
        <taxon>Bacilli</taxon>
        <taxon>Bacillales</taxon>
        <taxon>Paenibacillaceae</taxon>
        <taxon>Cohnella</taxon>
    </lineage>
</organism>
<feature type="transmembrane region" description="Helical" evidence="1">
    <location>
        <begin position="37"/>
        <end position="55"/>
    </location>
</feature>
<sequence>MEVSRSIFILIVCCSLVTLLPRVLPLMVLSRFSLPDWALRWLSHIPIAVMAALVGQELLQVKDSYRLADHMDLLAGILTFFVAAKTKSLLWTVIFGVMCTLVLRWMAA</sequence>
<dbReference type="InterPro" id="IPR008407">
    <property type="entry name" value="Brnchd-chn_aa_trnsp_AzlD"/>
</dbReference>
<comment type="caution">
    <text evidence="2">The sequence shown here is derived from an EMBL/GenBank/DDBJ whole genome shotgun (WGS) entry which is preliminary data.</text>
</comment>
<evidence type="ECO:0000256" key="1">
    <source>
        <dbReference type="SAM" id="Phobius"/>
    </source>
</evidence>
<proteinExistence type="predicted"/>
<evidence type="ECO:0000313" key="2">
    <source>
        <dbReference type="EMBL" id="TJY41119.1"/>
    </source>
</evidence>
<keyword evidence="1" id="KW-0812">Transmembrane</keyword>
<keyword evidence="1" id="KW-0472">Membrane</keyword>
<evidence type="ECO:0000313" key="3">
    <source>
        <dbReference type="Proteomes" id="UP000309673"/>
    </source>
</evidence>
<dbReference type="RefSeq" id="WP_136778747.1">
    <property type="nucleotide sequence ID" value="NZ_SUPK01000007.1"/>
</dbReference>
<dbReference type="Pfam" id="PF05437">
    <property type="entry name" value="AzlD"/>
    <property type="match status" value="1"/>
</dbReference>
<reference evidence="2 3" key="1">
    <citation type="submission" date="2019-04" db="EMBL/GenBank/DDBJ databases">
        <title>Cohnella sp. nov., isolated from soil.</title>
        <authorList>
            <person name="Kim W."/>
        </authorList>
    </citation>
    <scope>NUCLEOTIDE SEQUENCE [LARGE SCALE GENOMIC DNA]</scope>
    <source>
        <strain evidence="2 3">CAU 1483</strain>
    </source>
</reference>
<dbReference type="EMBL" id="SUPK01000007">
    <property type="protein sequence ID" value="TJY41119.1"/>
    <property type="molecule type" value="Genomic_DNA"/>
</dbReference>
<feature type="transmembrane region" description="Helical" evidence="1">
    <location>
        <begin position="7"/>
        <end position="25"/>
    </location>
</feature>
<dbReference type="AlphaFoldDB" id="A0A4V5LRZ5"/>
<keyword evidence="1" id="KW-1133">Transmembrane helix</keyword>
<gene>
    <name evidence="2" type="ORF">E5161_15610</name>
</gene>